<dbReference type="Proteomes" id="UP000566995">
    <property type="component" value="Unassembled WGS sequence"/>
</dbReference>
<accession>A0A7W7KG48</accession>
<dbReference type="Gene3D" id="3.40.50.1010">
    <property type="entry name" value="5'-nuclease"/>
    <property type="match status" value="1"/>
</dbReference>
<evidence type="ECO:0000313" key="2">
    <source>
        <dbReference type="Proteomes" id="UP000566995"/>
    </source>
</evidence>
<name>A0A7W7KG48_PSENT</name>
<dbReference type="AlphaFoldDB" id="A0A7W7KG48"/>
<gene>
    <name evidence="1" type="ORF">HNP46_000469</name>
</gene>
<sequence>MSVLVDTSVWAAHFREQNDTLAVLLTFDQVVTHPVVIGELACMELPDRSTTLSDLKALRQANQATRIEVEQFIRIHGLEGKGCDLNEVTLLCSTILTPGAVYWTHRTHLAELAKSLGVYYRA</sequence>
<dbReference type="RefSeq" id="WP_184585910.1">
    <property type="nucleotide sequence ID" value="NZ_JACHLI010000001.1"/>
</dbReference>
<evidence type="ECO:0000313" key="1">
    <source>
        <dbReference type="EMBL" id="MBB4861658.1"/>
    </source>
</evidence>
<comment type="caution">
    <text evidence="1">The sequence shown here is derived from an EMBL/GenBank/DDBJ whole genome shotgun (WGS) entry which is preliminary data.</text>
</comment>
<reference evidence="1 2" key="1">
    <citation type="submission" date="2020-08" db="EMBL/GenBank/DDBJ databases">
        <title>Functional genomics of gut bacteria from endangered species of beetles.</title>
        <authorList>
            <person name="Carlos-Shanley C."/>
        </authorList>
    </citation>
    <scope>NUCLEOTIDE SEQUENCE [LARGE SCALE GENOMIC DNA]</scope>
    <source>
        <strain evidence="1 2">S00179</strain>
    </source>
</reference>
<protein>
    <submittedName>
        <fullName evidence="1">Putative nucleic acid-binding protein</fullName>
    </submittedName>
</protein>
<dbReference type="EMBL" id="JACHLI010000001">
    <property type="protein sequence ID" value="MBB4861658.1"/>
    <property type="molecule type" value="Genomic_DNA"/>
</dbReference>
<dbReference type="InterPro" id="IPR029060">
    <property type="entry name" value="PIN-like_dom_sf"/>
</dbReference>
<proteinExistence type="predicted"/>
<dbReference type="SUPFAM" id="SSF88723">
    <property type="entry name" value="PIN domain-like"/>
    <property type="match status" value="1"/>
</dbReference>
<organism evidence="1 2">
    <name type="scientific">Pseudomonas nitroreducens</name>
    <dbReference type="NCBI Taxonomy" id="46680"/>
    <lineage>
        <taxon>Bacteria</taxon>
        <taxon>Pseudomonadati</taxon>
        <taxon>Pseudomonadota</taxon>
        <taxon>Gammaproteobacteria</taxon>
        <taxon>Pseudomonadales</taxon>
        <taxon>Pseudomonadaceae</taxon>
        <taxon>Pseudomonas</taxon>
    </lineage>
</organism>